<keyword evidence="2" id="KW-0812">Transmembrane</keyword>
<keyword evidence="4" id="KW-1185">Reference proteome</keyword>
<dbReference type="KEGG" id="plon:Pla110_41600"/>
<feature type="transmembrane region" description="Helical" evidence="2">
    <location>
        <begin position="33"/>
        <end position="56"/>
    </location>
</feature>
<organism evidence="3 4">
    <name type="scientific">Polystyrenella longa</name>
    <dbReference type="NCBI Taxonomy" id="2528007"/>
    <lineage>
        <taxon>Bacteria</taxon>
        <taxon>Pseudomonadati</taxon>
        <taxon>Planctomycetota</taxon>
        <taxon>Planctomycetia</taxon>
        <taxon>Planctomycetales</taxon>
        <taxon>Planctomycetaceae</taxon>
        <taxon>Polystyrenella</taxon>
    </lineage>
</organism>
<evidence type="ECO:0000313" key="3">
    <source>
        <dbReference type="EMBL" id="QDU82405.1"/>
    </source>
</evidence>
<dbReference type="EMBL" id="CP036281">
    <property type="protein sequence ID" value="QDU82405.1"/>
    <property type="molecule type" value="Genomic_DNA"/>
</dbReference>
<sequence length="131" mass="14760">MFAVSFVILGGIAFFLALSGVYTIDPWVFGGTVTGLMLLFGLAFWFLNSIATESALNSGLFRFWKKDLDANKLDWEPKKIRNYKKDELGTNAPPTRESLEELGMGNSTWVPKGKTPQRKKGSQNQPRRKTR</sequence>
<accession>A0A518CT70</accession>
<proteinExistence type="predicted"/>
<name>A0A518CT70_9PLAN</name>
<gene>
    <name evidence="3" type="ORF">Pla110_41600</name>
</gene>
<feature type="compositionally biased region" description="Basic residues" evidence="1">
    <location>
        <begin position="115"/>
        <end position="131"/>
    </location>
</feature>
<evidence type="ECO:0000313" key="4">
    <source>
        <dbReference type="Proteomes" id="UP000317178"/>
    </source>
</evidence>
<dbReference type="Proteomes" id="UP000317178">
    <property type="component" value="Chromosome"/>
</dbReference>
<protein>
    <submittedName>
        <fullName evidence="3">Uncharacterized protein</fullName>
    </submittedName>
</protein>
<feature type="region of interest" description="Disordered" evidence="1">
    <location>
        <begin position="86"/>
        <end position="131"/>
    </location>
</feature>
<reference evidence="3 4" key="1">
    <citation type="submission" date="2019-02" db="EMBL/GenBank/DDBJ databases">
        <title>Deep-cultivation of Planctomycetes and their phenomic and genomic characterization uncovers novel biology.</title>
        <authorList>
            <person name="Wiegand S."/>
            <person name="Jogler M."/>
            <person name="Boedeker C."/>
            <person name="Pinto D."/>
            <person name="Vollmers J."/>
            <person name="Rivas-Marin E."/>
            <person name="Kohn T."/>
            <person name="Peeters S.H."/>
            <person name="Heuer A."/>
            <person name="Rast P."/>
            <person name="Oberbeckmann S."/>
            <person name="Bunk B."/>
            <person name="Jeske O."/>
            <person name="Meyerdierks A."/>
            <person name="Storesund J.E."/>
            <person name="Kallscheuer N."/>
            <person name="Luecker S."/>
            <person name="Lage O.M."/>
            <person name="Pohl T."/>
            <person name="Merkel B.J."/>
            <person name="Hornburger P."/>
            <person name="Mueller R.-W."/>
            <person name="Bruemmer F."/>
            <person name="Labrenz M."/>
            <person name="Spormann A.M."/>
            <person name="Op den Camp H."/>
            <person name="Overmann J."/>
            <person name="Amann R."/>
            <person name="Jetten M.S.M."/>
            <person name="Mascher T."/>
            <person name="Medema M.H."/>
            <person name="Devos D.P."/>
            <person name="Kaster A.-K."/>
            <person name="Ovreas L."/>
            <person name="Rohde M."/>
            <person name="Galperin M.Y."/>
            <person name="Jogler C."/>
        </authorList>
    </citation>
    <scope>NUCLEOTIDE SEQUENCE [LARGE SCALE GENOMIC DNA]</scope>
    <source>
        <strain evidence="3 4">Pla110</strain>
    </source>
</reference>
<keyword evidence="2" id="KW-0472">Membrane</keyword>
<evidence type="ECO:0000256" key="1">
    <source>
        <dbReference type="SAM" id="MobiDB-lite"/>
    </source>
</evidence>
<keyword evidence="2" id="KW-1133">Transmembrane helix</keyword>
<dbReference type="AlphaFoldDB" id="A0A518CT70"/>
<evidence type="ECO:0000256" key="2">
    <source>
        <dbReference type="SAM" id="Phobius"/>
    </source>
</evidence>